<dbReference type="RefSeq" id="WP_378998600.1">
    <property type="nucleotide sequence ID" value="NZ_JBHSMT010000026.1"/>
</dbReference>
<name>A0ABW0MEP2_9BURK</name>
<dbReference type="EMBL" id="JBHSMT010000026">
    <property type="protein sequence ID" value="MFC5475381.1"/>
    <property type="molecule type" value="Genomic_DNA"/>
</dbReference>
<sequence>MHTIKIAGLCLAVALTSNAAAADKPFTGKFFGNGRACYGGLYVRSRTIEWHSTYSACERGRYQVLEQDMNGTEPRIAYLLKQRSKHCRYEVIELYQYNDEVWSAKGYRSLEAFQKKDLPDWKNSALPERGVLLCGMHKTD</sequence>
<organism evidence="2 3">
    <name type="scientific">Paraherbaspirillum soli</name>
    <dbReference type="NCBI Taxonomy" id="631222"/>
    <lineage>
        <taxon>Bacteria</taxon>
        <taxon>Pseudomonadati</taxon>
        <taxon>Pseudomonadota</taxon>
        <taxon>Betaproteobacteria</taxon>
        <taxon>Burkholderiales</taxon>
        <taxon>Oxalobacteraceae</taxon>
        <taxon>Paraherbaspirillum</taxon>
    </lineage>
</organism>
<evidence type="ECO:0000256" key="1">
    <source>
        <dbReference type="SAM" id="SignalP"/>
    </source>
</evidence>
<proteinExistence type="predicted"/>
<evidence type="ECO:0000313" key="3">
    <source>
        <dbReference type="Proteomes" id="UP001596045"/>
    </source>
</evidence>
<comment type="caution">
    <text evidence="2">The sequence shown here is derived from an EMBL/GenBank/DDBJ whole genome shotgun (WGS) entry which is preliminary data.</text>
</comment>
<evidence type="ECO:0000313" key="2">
    <source>
        <dbReference type="EMBL" id="MFC5475381.1"/>
    </source>
</evidence>
<feature type="chain" id="PRO_5047500784" evidence="1">
    <location>
        <begin position="22"/>
        <end position="140"/>
    </location>
</feature>
<protein>
    <submittedName>
        <fullName evidence="2">Uncharacterized protein</fullName>
    </submittedName>
</protein>
<feature type="signal peptide" evidence="1">
    <location>
        <begin position="1"/>
        <end position="21"/>
    </location>
</feature>
<dbReference type="Proteomes" id="UP001596045">
    <property type="component" value="Unassembled WGS sequence"/>
</dbReference>
<accession>A0ABW0MEP2</accession>
<gene>
    <name evidence="2" type="ORF">ACFPM8_15580</name>
</gene>
<keyword evidence="3" id="KW-1185">Reference proteome</keyword>
<keyword evidence="1" id="KW-0732">Signal</keyword>
<reference evidence="3" key="1">
    <citation type="journal article" date="2019" name="Int. J. Syst. Evol. Microbiol.">
        <title>The Global Catalogue of Microorganisms (GCM) 10K type strain sequencing project: providing services to taxonomists for standard genome sequencing and annotation.</title>
        <authorList>
            <consortium name="The Broad Institute Genomics Platform"/>
            <consortium name="The Broad Institute Genome Sequencing Center for Infectious Disease"/>
            <person name="Wu L."/>
            <person name="Ma J."/>
        </authorList>
    </citation>
    <scope>NUCLEOTIDE SEQUENCE [LARGE SCALE GENOMIC DNA]</scope>
    <source>
        <strain evidence="3">JCM 17066</strain>
    </source>
</reference>